<organism evidence="1 2">
    <name type="scientific">Hyaloscypha variabilis (strain UAMH 11265 / GT02V1 / F)</name>
    <name type="common">Meliniomyces variabilis</name>
    <dbReference type="NCBI Taxonomy" id="1149755"/>
    <lineage>
        <taxon>Eukaryota</taxon>
        <taxon>Fungi</taxon>
        <taxon>Dikarya</taxon>
        <taxon>Ascomycota</taxon>
        <taxon>Pezizomycotina</taxon>
        <taxon>Leotiomycetes</taxon>
        <taxon>Helotiales</taxon>
        <taxon>Hyaloscyphaceae</taxon>
        <taxon>Hyaloscypha</taxon>
        <taxon>Hyaloscypha variabilis</taxon>
    </lineage>
</organism>
<dbReference type="AlphaFoldDB" id="A0A2J6RD27"/>
<dbReference type="InterPro" id="IPR007344">
    <property type="entry name" value="GrpB/CoaE"/>
</dbReference>
<proteinExistence type="predicted"/>
<dbReference type="Pfam" id="PF04229">
    <property type="entry name" value="GrpB"/>
    <property type="match status" value="1"/>
</dbReference>
<dbReference type="Proteomes" id="UP000235786">
    <property type="component" value="Unassembled WGS sequence"/>
</dbReference>
<sequence>MNIIIQAYNLEWAAEFDRVRKHLLRILKDIPILSIEHVGSTSILGLAAKQILDIDIVVVPEILAATTDALSAAGYTNLGELFVPGRIAFRQPGFERSQPGSGIQ</sequence>
<dbReference type="Gene3D" id="3.30.460.10">
    <property type="entry name" value="Beta Polymerase, domain 2"/>
    <property type="match status" value="1"/>
</dbReference>
<dbReference type="PANTHER" id="PTHR34822:SF1">
    <property type="entry name" value="GRPB FAMILY PROTEIN"/>
    <property type="match status" value="1"/>
</dbReference>
<dbReference type="SUPFAM" id="SSF81301">
    <property type="entry name" value="Nucleotidyltransferase"/>
    <property type="match status" value="1"/>
</dbReference>
<accession>A0A2J6RD27</accession>
<evidence type="ECO:0000313" key="2">
    <source>
        <dbReference type="Proteomes" id="UP000235786"/>
    </source>
</evidence>
<evidence type="ECO:0000313" key="1">
    <source>
        <dbReference type="EMBL" id="PMD36415.1"/>
    </source>
</evidence>
<protein>
    <submittedName>
        <fullName evidence="1">Uncharacterized protein</fullName>
    </submittedName>
</protein>
<dbReference type="PANTHER" id="PTHR34822">
    <property type="entry name" value="GRPB DOMAIN PROTEIN (AFU_ORTHOLOGUE AFUA_1G01530)"/>
    <property type="match status" value="1"/>
</dbReference>
<dbReference type="EMBL" id="KZ613951">
    <property type="protein sequence ID" value="PMD36415.1"/>
    <property type="molecule type" value="Genomic_DNA"/>
</dbReference>
<keyword evidence="2" id="KW-1185">Reference proteome</keyword>
<dbReference type="OrthoDB" id="630895at2759"/>
<gene>
    <name evidence="1" type="ORF">L207DRAFT_587419</name>
</gene>
<name>A0A2J6RD27_HYAVF</name>
<reference evidence="1 2" key="1">
    <citation type="submission" date="2016-04" db="EMBL/GenBank/DDBJ databases">
        <title>A degradative enzymes factory behind the ericoid mycorrhizal symbiosis.</title>
        <authorList>
            <consortium name="DOE Joint Genome Institute"/>
            <person name="Martino E."/>
            <person name="Morin E."/>
            <person name="Grelet G."/>
            <person name="Kuo A."/>
            <person name="Kohler A."/>
            <person name="Daghino S."/>
            <person name="Barry K."/>
            <person name="Choi C."/>
            <person name="Cichocki N."/>
            <person name="Clum A."/>
            <person name="Copeland A."/>
            <person name="Hainaut M."/>
            <person name="Haridas S."/>
            <person name="Labutti K."/>
            <person name="Lindquist E."/>
            <person name="Lipzen A."/>
            <person name="Khouja H.-R."/>
            <person name="Murat C."/>
            <person name="Ohm R."/>
            <person name="Olson A."/>
            <person name="Spatafora J."/>
            <person name="Veneault-Fourrey C."/>
            <person name="Henrissat B."/>
            <person name="Grigoriev I."/>
            <person name="Martin F."/>
            <person name="Perotto S."/>
        </authorList>
    </citation>
    <scope>NUCLEOTIDE SEQUENCE [LARGE SCALE GENOMIC DNA]</scope>
    <source>
        <strain evidence="1 2">F</strain>
    </source>
</reference>
<dbReference type="InterPro" id="IPR043519">
    <property type="entry name" value="NT_sf"/>
</dbReference>